<gene>
    <name evidence="1" type="ORF">S06H3_01456</name>
</gene>
<feature type="non-terminal residue" evidence="1">
    <location>
        <position position="256"/>
    </location>
</feature>
<proteinExistence type="predicted"/>
<sequence>MSVILFSTNSEVGILVSSAASSKEDYNYAFGFDGALRSGTNQFNIQTAVSDKNHKKGYALSSGFKGYIKDFYISSSMQIISDSFDVSDIGYVPWPGLKRFKTDFGLYKIYSKGFMKTLYIGPGICINQEPGDSINWGKSISFDINPEFRNNWGINSSIDAGFAYEADTNYIKRTVNILVYGNGTKYSIHFGGSIDYTYNYLRNWLAYQSYNYFWCEYDIISRVSLSLYNRLWWEFNPNNELYAVTPTMIPRIEFQA</sequence>
<dbReference type="EMBL" id="BARV01000366">
    <property type="protein sequence ID" value="GAH97419.1"/>
    <property type="molecule type" value="Genomic_DNA"/>
</dbReference>
<dbReference type="AlphaFoldDB" id="X1L4Q5"/>
<comment type="caution">
    <text evidence="1">The sequence shown here is derived from an EMBL/GenBank/DDBJ whole genome shotgun (WGS) entry which is preliminary data.</text>
</comment>
<reference evidence="1" key="1">
    <citation type="journal article" date="2014" name="Front. Microbiol.">
        <title>High frequency of phylogenetically diverse reductive dehalogenase-homologous genes in deep subseafloor sedimentary metagenomes.</title>
        <authorList>
            <person name="Kawai M."/>
            <person name="Futagami T."/>
            <person name="Toyoda A."/>
            <person name="Takaki Y."/>
            <person name="Nishi S."/>
            <person name="Hori S."/>
            <person name="Arai W."/>
            <person name="Tsubouchi T."/>
            <person name="Morono Y."/>
            <person name="Uchiyama I."/>
            <person name="Ito T."/>
            <person name="Fujiyama A."/>
            <person name="Inagaki F."/>
            <person name="Takami H."/>
        </authorList>
    </citation>
    <scope>NUCLEOTIDE SEQUENCE</scope>
    <source>
        <strain evidence="1">Expedition CK06-06</strain>
    </source>
</reference>
<name>X1L4Q5_9ZZZZ</name>
<accession>X1L4Q5</accession>
<organism evidence="1">
    <name type="scientific">marine sediment metagenome</name>
    <dbReference type="NCBI Taxonomy" id="412755"/>
    <lineage>
        <taxon>unclassified sequences</taxon>
        <taxon>metagenomes</taxon>
        <taxon>ecological metagenomes</taxon>
    </lineage>
</organism>
<evidence type="ECO:0000313" key="1">
    <source>
        <dbReference type="EMBL" id="GAH97419.1"/>
    </source>
</evidence>
<protein>
    <submittedName>
        <fullName evidence="1">Uncharacterized protein</fullName>
    </submittedName>
</protein>